<keyword evidence="7" id="KW-0418">Kinase</keyword>
<feature type="transmembrane region" description="Helical" evidence="5">
    <location>
        <begin position="511"/>
        <end position="529"/>
    </location>
</feature>
<keyword evidence="7" id="KW-0808">Transferase</keyword>
<dbReference type="EMBL" id="JANTQA010000057">
    <property type="protein sequence ID" value="KAJ3429693.1"/>
    <property type="molecule type" value="Genomic_DNA"/>
</dbReference>
<evidence type="ECO:0000256" key="2">
    <source>
        <dbReference type="ARBA" id="ARBA00022840"/>
    </source>
</evidence>
<dbReference type="InterPro" id="IPR011009">
    <property type="entry name" value="Kinase-like_dom_sf"/>
</dbReference>
<comment type="caution">
    <text evidence="7">The sequence shown here is derived from an EMBL/GenBank/DDBJ whole genome shotgun (WGS) entry which is preliminary data.</text>
</comment>
<evidence type="ECO:0000256" key="4">
    <source>
        <dbReference type="SAM" id="MobiDB-lite"/>
    </source>
</evidence>
<feature type="transmembrane region" description="Helical" evidence="5">
    <location>
        <begin position="488"/>
        <end position="504"/>
    </location>
</feature>
<dbReference type="GO" id="GO:0004672">
    <property type="term" value="F:protein kinase activity"/>
    <property type="evidence" value="ECO:0007669"/>
    <property type="project" value="InterPro"/>
</dbReference>
<organism evidence="7 8">
    <name type="scientific">Anaeramoeba flamelloides</name>
    <dbReference type="NCBI Taxonomy" id="1746091"/>
    <lineage>
        <taxon>Eukaryota</taxon>
        <taxon>Metamonada</taxon>
        <taxon>Anaeramoebidae</taxon>
        <taxon>Anaeramoeba</taxon>
    </lineage>
</organism>
<feature type="domain" description="Protein kinase" evidence="6">
    <location>
        <begin position="77"/>
        <end position="333"/>
    </location>
</feature>
<name>A0AAV7YPV7_9EUKA</name>
<keyword evidence="5" id="KW-0812">Transmembrane</keyword>
<evidence type="ECO:0000256" key="1">
    <source>
        <dbReference type="ARBA" id="ARBA00022741"/>
    </source>
</evidence>
<evidence type="ECO:0000313" key="8">
    <source>
        <dbReference type="Proteomes" id="UP001146793"/>
    </source>
</evidence>
<dbReference type="PANTHER" id="PTHR45832">
    <property type="entry name" value="SERINE/THREONINE-PROTEIN KINASE SAMKA-RELATED-RELATED"/>
    <property type="match status" value="1"/>
</dbReference>
<evidence type="ECO:0000259" key="6">
    <source>
        <dbReference type="PROSITE" id="PS50011"/>
    </source>
</evidence>
<evidence type="ECO:0000256" key="3">
    <source>
        <dbReference type="SAM" id="Coils"/>
    </source>
</evidence>
<accession>A0AAV7YPV7</accession>
<keyword evidence="5" id="KW-0472">Membrane</keyword>
<dbReference type="Proteomes" id="UP001146793">
    <property type="component" value="Unassembled WGS sequence"/>
</dbReference>
<feature type="coiled-coil region" evidence="3">
    <location>
        <begin position="367"/>
        <end position="394"/>
    </location>
</feature>
<dbReference type="PROSITE" id="PS00108">
    <property type="entry name" value="PROTEIN_KINASE_ST"/>
    <property type="match status" value="1"/>
</dbReference>
<gene>
    <name evidence="7" type="ORF">M0812_25051</name>
</gene>
<protein>
    <submittedName>
        <fullName evidence="7">Sterile20-like kinase isoform b-related</fullName>
    </submittedName>
</protein>
<dbReference type="PANTHER" id="PTHR45832:SF18">
    <property type="entry name" value="SERINE_THREONINE-PROTEIN KINASE DST1"/>
    <property type="match status" value="1"/>
</dbReference>
<dbReference type="SMART" id="SM00220">
    <property type="entry name" value="S_TKc"/>
    <property type="match status" value="1"/>
</dbReference>
<keyword evidence="2" id="KW-0067">ATP-binding</keyword>
<feature type="region of interest" description="Disordered" evidence="4">
    <location>
        <begin position="1"/>
        <end position="43"/>
    </location>
</feature>
<dbReference type="InterPro" id="IPR008271">
    <property type="entry name" value="Ser/Thr_kinase_AS"/>
</dbReference>
<dbReference type="SUPFAM" id="SSF56112">
    <property type="entry name" value="Protein kinase-like (PK-like)"/>
    <property type="match status" value="1"/>
</dbReference>
<keyword evidence="1" id="KW-0547">Nucleotide-binding</keyword>
<keyword evidence="3" id="KW-0175">Coiled coil</keyword>
<keyword evidence="5" id="KW-1133">Transmembrane helix</keyword>
<dbReference type="InterPro" id="IPR051931">
    <property type="entry name" value="PAK3-like"/>
</dbReference>
<dbReference type="GO" id="GO:0005524">
    <property type="term" value="F:ATP binding"/>
    <property type="evidence" value="ECO:0007669"/>
    <property type="project" value="UniProtKB-KW"/>
</dbReference>
<reference evidence="7" key="1">
    <citation type="submission" date="2022-08" db="EMBL/GenBank/DDBJ databases">
        <title>Novel sulphate-reducing endosymbionts in the free-living metamonad Anaeramoeba.</title>
        <authorList>
            <person name="Jerlstrom-Hultqvist J."/>
            <person name="Cepicka I."/>
            <person name="Gallot-Lavallee L."/>
            <person name="Salas-Leiva D."/>
            <person name="Curtis B.A."/>
            <person name="Zahonova K."/>
            <person name="Pipaliya S."/>
            <person name="Dacks J."/>
            <person name="Roger A.J."/>
        </authorList>
    </citation>
    <scope>NUCLEOTIDE SEQUENCE</scope>
    <source>
        <strain evidence="7">Busselton2</strain>
    </source>
</reference>
<dbReference type="Gene3D" id="1.10.510.10">
    <property type="entry name" value="Transferase(Phosphotransferase) domain 1"/>
    <property type="match status" value="1"/>
</dbReference>
<dbReference type="Pfam" id="PF00069">
    <property type="entry name" value="Pkinase"/>
    <property type="match status" value="1"/>
</dbReference>
<feature type="transmembrane region" description="Helical" evidence="5">
    <location>
        <begin position="535"/>
        <end position="554"/>
    </location>
</feature>
<dbReference type="AlphaFoldDB" id="A0AAV7YPV7"/>
<evidence type="ECO:0000313" key="7">
    <source>
        <dbReference type="EMBL" id="KAJ3429693.1"/>
    </source>
</evidence>
<dbReference type="InterPro" id="IPR000719">
    <property type="entry name" value="Prot_kinase_dom"/>
</dbReference>
<feature type="compositionally biased region" description="Basic and acidic residues" evidence="4">
    <location>
        <begin position="20"/>
        <end position="35"/>
    </location>
</feature>
<dbReference type="PROSITE" id="PS50011">
    <property type="entry name" value="PROTEIN_KINASE_DOM"/>
    <property type="match status" value="1"/>
</dbReference>
<sequence length="569" mass="66148">MTNQENQTKGSNEENSQDQKPNEFPKMNKEFEKTSMQKTDSFQNLSQKQSFQEHFNSKTNQLLLPTSWKIKDPLEEISLIKKLKEDPFGSLYIGRHNGSGFCFLVKLIQLPKKKAQQAKNKIESLYTFANKSFSQYYGSIFYQDFLWVFLEYNYPGSITKIMSEITRNLTEAEARIVLKSAIKGLISLHNNNIVHRDLKASNLLITDLGDVKFSEFGLCKHLLTVVGRKYFDIGQNVLNPYWLAPEIIQGQDYNLSSDIWSLGITAIELVEGKPPRFEEHPLRVLMIIPNENPPTLKHPENFSKEFLNFIEICLKKKPEERPNITDLKSHIFFQEKKTNNNSVLQNLINKYYKTKCHISHTKNIQKVELAIDKKEKKQKNVDEIEKEINGYDNSNGTIIIKIDEVVEEKNNNNLDDKIKEKTNTNNLEIDSNLEIIDDLSKDSTQKIGKKKIFKKIDINKKQKINLNKTPKNDNSFNINDTTLSKKNVFLALKYLLFLINSFINPPPSGKLNFRAILMLLIIIIMVSRLDLKGMFFFTIVIIFFLIHLILRIHYKNDNINLNRNKSKFN</sequence>
<feature type="compositionally biased region" description="Polar residues" evidence="4">
    <location>
        <begin position="1"/>
        <end position="14"/>
    </location>
</feature>
<evidence type="ECO:0000256" key="5">
    <source>
        <dbReference type="SAM" id="Phobius"/>
    </source>
</evidence>
<proteinExistence type="predicted"/>